<accession>A0ABU3VRI3</accession>
<protein>
    <recommendedName>
        <fullName evidence="4">dihydropteroate synthase</fullName>
        <ecNumber evidence="4">2.5.1.15</ecNumber>
    </recommendedName>
</protein>
<evidence type="ECO:0000313" key="11">
    <source>
        <dbReference type="Proteomes" id="UP001272052"/>
    </source>
</evidence>
<keyword evidence="6" id="KW-0479">Metal-binding</keyword>
<keyword evidence="11" id="KW-1185">Reference proteome</keyword>
<dbReference type="PANTHER" id="PTHR20941">
    <property type="entry name" value="FOLATE SYNTHESIS PROTEINS"/>
    <property type="match status" value="1"/>
</dbReference>
<dbReference type="SUPFAM" id="SSF51717">
    <property type="entry name" value="Dihydropteroate synthetase-like"/>
    <property type="match status" value="1"/>
</dbReference>
<dbReference type="InterPro" id="IPR006390">
    <property type="entry name" value="DHP_synth_dom"/>
</dbReference>
<comment type="catalytic activity">
    <reaction evidence="1">
        <text>(7,8-dihydropterin-6-yl)methyl diphosphate + 4-aminobenzoate = 7,8-dihydropteroate + diphosphate</text>
        <dbReference type="Rhea" id="RHEA:19949"/>
        <dbReference type="ChEBI" id="CHEBI:17836"/>
        <dbReference type="ChEBI" id="CHEBI:17839"/>
        <dbReference type="ChEBI" id="CHEBI:33019"/>
        <dbReference type="ChEBI" id="CHEBI:72950"/>
        <dbReference type="EC" id="2.5.1.15"/>
    </reaction>
</comment>
<dbReference type="GO" id="GO:0004156">
    <property type="term" value="F:dihydropteroate synthase activity"/>
    <property type="evidence" value="ECO:0007669"/>
    <property type="project" value="UniProtKB-EC"/>
</dbReference>
<comment type="caution">
    <text evidence="10">The sequence shown here is derived from an EMBL/GenBank/DDBJ whole genome shotgun (WGS) entry which is preliminary data.</text>
</comment>
<organism evidence="10 11">
    <name type="scientific">Methanimicrococcus hacksteinii</name>
    <dbReference type="NCBI Taxonomy" id="3028293"/>
    <lineage>
        <taxon>Archaea</taxon>
        <taxon>Methanobacteriati</taxon>
        <taxon>Methanobacteriota</taxon>
        <taxon>Stenosarchaea group</taxon>
        <taxon>Methanomicrobia</taxon>
        <taxon>Methanosarcinales</taxon>
        <taxon>Methanosarcinaceae</taxon>
        <taxon>Methanimicrococcus</taxon>
    </lineage>
</organism>
<feature type="domain" description="Pterin-binding" evidence="9">
    <location>
        <begin position="12"/>
        <end position="260"/>
    </location>
</feature>
<keyword evidence="8" id="KW-0289">Folate biosynthesis</keyword>
<dbReference type="Pfam" id="PF00809">
    <property type="entry name" value="Pterin_bind"/>
    <property type="match status" value="1"/>
</dbReference>
<dbReference type="PROSITE" id="PS50972">
    <property type="entry name" value="PTERIN_BINDING"/>
    <property type="match status" value="1"/>
</dbReference>
<proteinExistence type="predicted"/>
<evidence type="ECO:0000256" key="3">
    <source>
        <dbReference type="ARBA" id="ARBA00004763"/>
    </source>
</evidence>
<dbReference type="PROSITE" id="PS00793">
    <property type="entry name" value="DHPS_2"/>
    <property type="match status" value="1"/>
</dbReference>
<evidence type="ECO:0000313" key="10">
    <source>
        <dbReference type="EMBL" id="MDV0446024.1"/>
    </source>
</evidence>
<evidence type="ECO:0000259" key="9">
    <source>
        <dbReference type="PROSITE" id="PS50972"/>
    </source>
</evidence>
<evidence type="ECO:0000256" key="4">
    <source>
        <dbReference type="ARBA" id="ARBA00012458"/>
    </source>
</evidence>
<keyword evidence="5 10" id="KW-0808">Transferase</keyword>
<gene>
    <name evidence="10" type="primary">folP</name>
    <name evidence="10" type="ORF">MmiAt1_16340</name>
</gene>
<evidence type="ECO:0000256" key="8">
    <source>
        <dbReference type="ARBA" id="ARBA00022909"/>
    </source>
</evidence>
<dbReference type="EMBL" id="JAWDKC010000030">
    <property type="protein sequence ID" value="MDV0446024.1"/>
    <property type="molecule type" value="Genomic_DNA"/>
</dbReference>
<dbReference type="InterPro" id="IPR000489">
    <property type="entry name" value="Pterin-binding_dom"/>
</dbReference>
<name>A0ABU3VRI3_9EURY</name>
<evidence type="ECO:0000256" key="2">
    <source>
        <dbReference type="ARBA" id="ARBA00001946"/>
    </source>
</evidence>
<keyword evidence="7" id="KW-0460">Magnesium</keyword>
<evidence type="ECO:0000256" key="7">
    <source>
        <dbReference type="ARBA" id="ARBA00022842"/>
    </source>
</evidence>
<sequence>MCGLTFGGNQPPHVMGILNLSPESFYKNSVRDSFSILEAAQKMVDDGASLLDVGARSTSPWAEVISVEEEKKRLFAALEELSGNISVPISVDTMYADVAEGALNRGAEIINDISGLKADDRMGSVIADHDACTVLMATQKIPGDPLGMDAVMSALSNAVSIAENAGIGSDKIILDPAIGHWIPEKTAEYDFEVINQFEKFSVFNMPVLIAVSRKSFLNSAVEKPAEDRLIPSLTAAAIAAYKGGHIVRTHDVSETAEAMKVVWAVRNQSGSI</sequence>
<dbReference type="Gene3D" id="3.20.20.20">
    <property type="entry name" value="Dihydropteroate synthase-like"/>
    <property type="match status" value="1"/>
</dbReference>
<dbReference type="PANTHER" id="PTHR20941:SF1">
    <property type="entry name" value="FOLIC ACID SYNTHESIS PROTEIN FOL1"/>
    <property type="match status" value="1"/>
</dbReference>
<reference evidence="10 11" key="1">
    <citation type="submission" date="2023-06" db="EMBL/GenBank/DDBJ databases">
        <title>Genome sequence of Methanimicrococcus sp. At1.</title>
        <authorList>
            <person name="Protasov E."/>
            <person name="Platt K."/>
            <person name="Poehlein A."/>
            <person name="Daniel R."/>
            <person name="Brune A."/>
        </authorList>
    </citation>
    <scope>NUCLEOTIDE SEQUENCE [LARGE SCALE GENOMIC DNA]</scope>
    <source>
        <strain evidence="10 11">At1</strain>
    </source>
</reference>
<evidence type="ECO:0000256" key="5">
    <source>
        <dbReference type="ARBA" id="ARBA00022679"/>
    </source>
</evidence>
<evidence type="ECO:0000256" key="1">
    <source>
        <dbReference type="ARBA" id="ARBA00000012"/>
    </source>
</evidence>
<evidence type="ECO:0000256" key="6">
    <source>
        <dbReference type="ARBA" id="ARBA00022723"/>
    </source>
</evidence>
<comment type="cofactor">
    <cofactor evidence="2">
        <name>Mg(2+)</name>
        <dbReference type="ChEBI" id="CHEBI:18420"/>
    </cofactor>
</comment>
<dbReference type="InterPro" id="IPR045031">
    <property type="entry name" value="DHP_synth-like"/>
</dbReference>
<comment type="pathway">
    <text evidence="3">Cofactor biosynthesis; tetrahydrofolate biosynthesis; 7,8-dihydrofolate from 2-amino-4-hydroxy-6-hydroxymethyl-7,8-dihydropteridine diphosphate and 4-aminobenzoate: step 1/2.</text>
</comment>
<dbReference type="Proteomes" id="UP001272052">
    <property type="component" value="Unassembled WGS sequence"/>
</dbReference>
<dbReference type="InterPro" id="IPR011005">
    <property type="entry name" value="Dihydropteroate_synth-like_sf"/>
</dbReference>
<dbReference type="NCBIfam" id="TIGR01496">
    <property type="entry name" value="DHPS"/>
    <property type="match status" value="1"/>
</dbReference>
<dbReference type="EC" id="2.5.1.15" evidence="4"/>